<accession>A0A8X7WH82</accession>
<organism evidence="1 2">
    <name type="scientific">Brassica carinata</name>
    <name type="common">Ethiopian mustard</name>
    <name type="synonym">Abyssinian cabbage</name>
    <dbReference type="NCBI Taxonomy" id="52824"/>
    <lineage>
        <taxon>Eukaryota</taxon>
        <taxon>Viridiplantae</taxon>
        <taxon>Streptophyta</taxon>
        <taxon>Embryophyta</taxon>
        <taxon>Tracheophyta</taxon>
        <taxon>Spermatophyta</taxon>
        <taxon>Magnoliopsida</taxon>
        <taxon>eudicotyledons</taxon>
        <taxon>Gunneridae</taxon>
        <taxon>Pentapetalae</taxon>
        <taxon>rosids</taxon>
        <taxon>malvids</taxon>
        <taxon>Brassicales</taxon>
        <taxon>Brassicaceae</taxon>
        <taxon>Brassiceae</taxon>
        <taxon>Brassica</taxon>
    </lineage>
</organism>
<dbReference type="EMBL" id="JAAMPC010000001">
    <property type="protein sequence ID" value="KAG2329486.1"/>
    <property type="molecule type" value="Genomic_DNA"/>
</dbReference>
<name>A0A8X7WH82_BRACI</name>
<proteinExistence type="predicted"/>
<gene>
    <name evidence="1" type="ORF">Bca52824_000666</name>
</gene>
<dbReference type="AlphaFoldDB" id="A0A8X7WH82"/>
<protein>
    <submittedName>
        <fullName evidence="1">Uncharacterized protein</fullName>
    </submittedName>
</protein>
<reference evidence="1 2" key="1">
    <citation type="submission" date="2020-02" db="EMBL/GenBank/DDBJ databases">
        <authorList>
            <person name="Ma Q."/>
            <person name="Huang Y."/>
            <person name="Song X."/>
            <person name="Pei D."/>
        </authorList>
    </citation>
    <scope>NUCLEOTIDE SEQUENCE [LARGE SCALE GENOMIC DNA]</scope>
    <source>
        <strain evidence="1">Sxm20200214</strain>
        <tissue evidence="1">Leaf</tissue>
    </source>
</reference>
<evidence type="ECO:0000313" key="2">
    <source>
        <dbReference type="Proteomes" id="UP000886595"/>
    </source>
</evidence>
<evidence type="ECO:0000313" key="1">
    <source>
        <dbReference type="EMBL" id="KAG2329486.1"/>
    </source>
</evidence>
<keyword evidence="2" id="KW-1185">Reference proteome</keyword>
<sequence>MTSSRVFIGEDIQPKIDYCNWLSSNPEIAKRVNADEVTRAETMTIGKIFAYVKQECQGKIQDITVTKIVSPEVLPTVPTPLEILLDAGDEVVVPSANVLGASSKSCGSIADEGNGVIYIV</sequence>
<dbReference type="Proteomes" id="UP000886595">
    <property type="component" value="Unassembled WGS sequence"/>
</dbReference>
<dbReference type="OrthoDB" id="1931061at2759"/>
<comment type="caution">
    <text evidence="1">The sequence shown here is derived from an EMBL/GenBank/DDBJ whole genome shotgun (WGS) entry which is preliminary data.</text>
</comment>